<evidence type="ECO:0000256" key="6">
    <source>
        <dbReference type="SAM" id="Phobius"/>
    </source>
</evidence>
<name>A0A3G2SA60_MALR7</name>
<feature type="transmembrane region" description="Helical" evidence="6">
    <location>
        <begin position="594"/>
        <end position="612"/>
    </location>
</feature>
<feature type="compositionally biased region" description="Polar residues" evidence="5">
    <location>
        <begin position="91"/>
        <end position="112"/>
    </location>
</feature>
<dbReference type="GO" id="GO:0022857">
    <property type="term" value="F:transmembrane transporter activity"/>
    <property type="evidence" value="ECO:0007669"/>
    <property type="project" value="InterPro"/>
</dbReference>
<dbReference type="VEuPathDB" id="FungiDB:DNF11_3149"/>
<evidence type="ECO:0000313" key="9">
    <source>
        <dbReference type="Proteomes" id="UP000269793"/>
    </source>
</evidence>
<dbReference type="CDD" id="cd17323">
    <property type="entry name" value="MFS_Tpo1_MDR_like"/>
    <property type="match status" value="1"/>
</dbReference>
<accession>A0A3G2SA60</accession>
<feature type="transmembrane region" description="Helical" evidence="6">
    <location>
        <begin position="483"/>
        <end position="502"/>
    </location>
</feature>
<keyword evidence="2 6" id="KW-0812">Transmembrane</keyword>
<dbReference type="PANTHER" id="PTHR23502">
    <property type="entry name" value="MAJOR FACILITATOR SUPERFAMILY"/>
    <property type="match status" value="1"/>
</dbReference>
<feature type="transmembrane region" description="Helical" evidence="6">
    <location>
        <begin position="333"/>
        <end position="361"/>
    </location>
</feature>
<proteinExistence type="predicted"/>
<feature type="transmembrane region" description="Helical" evidence="6">
    <location>
        <begin position="367"/>
        <end position="389"/>
    </location>
</feature>
<dbReference type="InterPro" id="IPR036259">
    <property type="entry name" value="MFS_trans_sf"/>
</dbReference>
<evidence type="ECO:0000259" key="7">
    <source>
        <dbReference type="PROSITE" id="PS50850"/>
    </source>
</evidence>
<dbReference type="Pfam" id="PF07690">
    <property type="entry name" value="MFS_1"/>
    <property type="match status" value="1"/>
</dbReference>
<dbReference type="PANTHER" id="PTHR23502:SF173">
    <property type="entry name" value="MFS-MULTIDRUG-RESISTANCE TRANSPORTER-RELATED"/>
    <property type="match status" value="1"/>
</dbReference>
<evidence type="ECO:0000256" key="1">
    <source>
        <dbReference type="ARBA" id="ARBA00004141"/>
    </source>
</evidence>
<feature type="transmembrane region" description="Helical" evidence="6">
    <location>
        <begin position="618"/>
        <end position="638"/>
    </location>
</feature>
<feature type="domain" description="Major facilitator superfamily (MFS) profile" evidence="7">
    <location>
        <begin position="207"/>
        <end position="655"/>
    </location>
</feature>
<dbReference type="PROSITE" id="PS50850">
    <property type="entry name" value="MFS"/>
    <property type="match status" value="1"/>
</dbReference>
<feature type="transmembrane region" description="Helical" evidence="6">
    <location>
        <begin position="304"/>
        <end position="326"/>
    </location>
</feature>
<evidence type="ECO:0000256" key="2">
    <source>
        <dbReference type="ARBA" id="ARBA00022692"/>
    </source>
</evidence>
<evidence type="ECO:0000256" key="4">
    <source>
        <dbReference type="ARBA" id="ARBA00023136"/>
    </source>
</evidence>
<feature type="transmembrane region" description="Helical" evidence="6">
    <location>
        <begin position="209"/>
        <end position="228"/>
    </location>
</feature>
<feature type="compositionally biased region" description="Polar residues" evidence="5">
    <location>
        <begin position="57"/>
        <end position="74"/>
    </location>
</feature>
<dbReference type="FunFam" id="1.20.1250.20:FF:000011">
    <property type="entry name" value="MFS multidrug transporter, putative"/>
    <property type="match status" value="1"/>
</dbReference>
<reference evidence="8 9" key="1">
    <citation type="submission" date="2018-10" db="EMBL/GenBank/DDBJ databases">
        <title>Complete genome sequence of Malassezia restricta CBS 7877.</title>
        <authorList>
            <person name="Morand S.C."/>
            <person name="Bertignac M."/>
            <person name="Iltis A."/>
            <person name="Kolder I."/>
            <person name="Pirovano W."/>
            <person name="Jourdain R."/>
            <person name="Clavaud C."/>
        </authorList>
    </citation>
    <scope>NUCLEOTIDE SEQUENCE [LARGE SCALE GENOMIC DNA]</scope>
    <source>
        <strain evidence="8 9">CBS 7877</strain>
    </source>
</reference>
<evidence type="ECO:0000256" key="5">
    <source>
        <dbReference type="SAM" id="MobiDB-lite"/>
    </source>
</evidence>
<keyword evidence="9" id="KW-1185">Reference proteome</keyword>
<dbReference type="Gene3D" id="1.20.1250.20">
    <property type="entry name" value="MFS general substrate transporter like domains"/>
    <property type="match status" value="1"/>
</dbReference>
<dbReference type="AlphaFoldDB" id="A0A3G2SA60"/>
<dbReference type="SUPFAM" id="SSF103473">
    <property type="entry name" value="MFS general substrate transporter"/>
    <property type="match status" value="1"/>
</dbReference>
<dbReference type="InterPro" id="IPR011701">
    <property type="entry name" value="MFS"/>
</dbReference>
<feature type="transmembrane region" description="Helical" evidence="6">
    <location>
        <begin position="523"/>
        <end position="544"/>
    </location>
</feature>
<dbReference type="EMBL" id="CP033153">
    <property type="protein sequence ID" value="AYO44099.1"/>
    <property type="molecule type" value="Genomic_DNA"/>
</dbReference>
<evidence type="ECO:0000313" key="8">
    <source>
        <dbReference type="EMBL" id="AYO44099.1"/>
    </source>
</evidence>
<comment type="subcellular location">
    <subcellularLocation>
        <location evidence="1">Membrane</location>
        <topology evidence="1">Multi-pass membrane protein</topology>
    </subcellularLocation>
</comment>
<keyword evidence="4 6" id="KW-0472">Membrane</keyword>
<feature type="region of interest" description="Disordered" evidence="5">
    <location>
        <begin position="1"/>
        <end position="157"/>
    </location>
</feature>
<dbReference type="Proteomes" id="UP000269793">
    <property type="component" value="Chromosome VI"/>
</dbReference>
<gene>
    <name evidence="8" type="primary">TPO3</name>
    <name evidence="8" type="ORF">DNF11_3149</name>
</gene>
<feature type="transmembrane region" description="Helical" evidence="6">
    <location>
        <begin position="449"/>
        <end position="471"/>
    </location>
</feature>
<feature type="transmembrane region" description="Helical" evidence="6">
    <location>
        <begin position="550"/>
        <end position="573"/>
    </location>
</feature>
<feature type="transmembrane region" description="Helical" evidence="6">
    <location>
        <begin position="248"/>
        <end position="268"/>
    </location>
</feature>
<feature type="transmembrane region" description="Helical" evidence="6">
    <location>
        <begin position="280"/>
        <end position="298"/>
    </location>
</feature>
<dbReference type="OrthoDB" id="9986881at2759"/>
<protein>
    <submittedName>
        <fullName evidence="8">Polyamine transporter 3</fullName>
    </submittedName>
</protein>
<organism evidence="8 9">
    <name type="scientific">Malassezia restricta (strain ATCC 96810 / NBRC 103918 / CBS 7877)</name>
    <name type="common">Seborrheic dermatitis infection agent</name>
    <dbReference type="NCBI Taxonomy" id="425264"/>
    <lineage>
        <taxon>Eukaryota</taxon>
        <taxon>Fungi</taxon>
        <taxon>Dikarya</taxon>
        <taxon>Basidiomycota</taxon>
        <taxon>Ustilaginomycotina</taxon>
        <taxon>Malasseziomycetes</taxon>
        <taxon>Malasseziales</taxon>
        <taxon>Malasseziaceae</taxon>
        <taxon>Malassezia</taxon>
    </lineage>
</organism>
<feature type="compositionally biased region" description="Polar residues" evidence="5">
    <location>
        <begin position="142"/>
        <end position="157"/>
    </location>
</feature>
<feature type="compositionally biased region" description="Polar residues" evidence="5">
    <location>
        <begin position="34"/>
        <end position="45"/>
    </location>
</feature>
<keyword evidence="3 6" id="KW-1133">Transmembrane helix</keyword>
<evidence type="ECO:0000256" key="3">
    <source>
        <dbReference type="ARBA" id="ARBA00022989"/>
    </source>
</evidence>
<dbReference type="InterPro" id="IPR020846">
    <property type="entry name" value="MFS_dom"/>
</dbReference>
<sequence>MSATPAHEQPKEPEVRATASQVQNEPNIDVWPSGASQPVSEQDSSIGDDVKERQNMYIPSTQALESDSEAQNGRPSVVFEKLPKVSRPPRTASSSDQAWKTLTSVPNRNAQDSMPERTGHGRRASVLSMKTEGGVDKPRRLSYSSYNDEPNTDNSDVIIGQGTTDLETGARVPHEVKDTSSMEDKEADTIIVEWDGDDRELGTTWPLTYRAYVAILVGALSIASTMTSSLPANLMPKTAAHFGVSEEVIKLSTFIFLGGYCFGPLLWAPYSELYGVRWPFIFSMAGLTIFNMACALAPNIGGLIIFRFLAGVFASCPLVVGGGAMANIWPKEYLGLGMCVFSMSPMAGPACGPVIGGYVAVIKSATWRWGFWACTILSGFLTLLTFLTLKETNQVITLKKKAKRLRKETGDNRYKAPVELRTIDLRELATRWFILPILMFVYEPMLQAITMYMSFVYGVLYLFFEAFPIVFGAHGLNNLQTGLTFLGFLLGCIIGGLFYIFVENPRYVKQMKANPQGAPPPEERLMVCMYGAPILVVSLFWFGWTSYPWISIWSPIAATCFYGIAMFFVYFALMTFIADAYRAQTACALSANTIVRSAFGLGFPLFASQMFVKLNPRWASTVLAFIAVVLFPIPFALYKYGPWLRSKAKYAFGED</sequence>
<dbReference type="GO" id="GO:0005886">
    <property type="term" value="C:plasma membrane"/>
    <property type="evidence" value="ECO:0007669"/>
    <property type="project" value="TreeGrafter"/>
</dbReference>